<dbReference type="NCBIfam" id="TIGR00322">
    <property type="entry name" value="diphth2_R"/>
    <property type="match status" value="2"/>
</dbReference>
<proteinExistence type="inferred from homology"/>
<evidence type="ECO:0000256" key="5">
    <source>
        <dbReference type="ARBA" id="ARBA00022771"/>
    </source>
</evidence>
<sequence>MYHDAPVEAAVVVHRHRQRRTASTLKGDGDEGEAERQIIEGYQLHRVADFLLSGATHGGEVVTASAVAVPTAASGGGLASLSCQLCSSTAAVPSRLGLPYMRVALQFPDELLGDAVAVVHCLSNLVATDQRYVEAMEFKKVGGVVRDDAMRLFVLADNTFGSCCPDEITAQHYTADCIVHFGEACMSRSTRLPVFYVQPVFHFSALATGAVAGSDAVETLLDAEAALVLEVVRQVASAIRHRLTNWWAEKAEATGASAGAPCPVRPRIAIVGTYPTKAIVQAAERRWSTTEDSSVPISWPIFEERCLSVAAELAKLHGAEASGVADAGSTSSGVDCWVVNGVRFPRVLSSSSSAPSHEVQYLLFIGAVGSSALVHVLTAEQYNQFHYSDLCREYLAWDGGAEVSNVPVVCVLDNCFGDTAETKEQLHNVSKCLAGAGASLSGSLELTDAVHHWVSAACADGVAAALVTEDGMRAQQTLQRRMRQRAFNIECVRASSAIGILVASLAIEGYYEVTQQLHQLLRAYGKRSYMIYVGHLNEFKLANFLDAIDCFVAVACPHSRQSHFTEKRDGFMKPIVSPAEVLVALTSADDTQADEQYGMAAVYTTCFQAVLPLLKRAVQARRSELESRAGGTDADTQQRQNDEEERWTSSGALVRASTGSGGGALIGQGSSQGALARLHDREYVGLDPRVGQTPVQAGILEGKHGIARGYAKEREGQGVLPRSGSTALSAWRTESTEGKVHSRGHANSGRHKLALRSPSQCKQLARASSTVVANATTSVHPNITHERGGQSSSVDRCITPAVTTTPRGRGAETLVRSGEQALPHLLVHPAALTALQMDTDSVGAAAALDGKLSGRRRGSLRTGPGEPVSARVFSVSRSRSTGVASALLNSGASGLLGAGSSGGTAGATLYNYSGKSFGGVGTRNQNRCSHCKVAEEVLYRCPCGLARYCCTICQHAHWPFHKAVCCHAVRAIRPPTRHCDWCRTPSQTLRQCGCGFAYYCDTHCQRADWSYHCIVCSTEASTALAAALVGGRALRARREAATQTAHWQISAPVIRPTGRGDGTMAAENATGMSARLHASLHERHSRSGSDGEDNTFSGSCTRASLAAASDAEATPQVSPRRRSHVRAASEHGSQVGVDSGSGAFATLHQNRETPVRASNYADPGGRTTTSTQAAIAGGDMGAGQCGVGLAGMNSRSTLSHHNATGTLYKSRHINTSATQQHWHNPLLDGSRAGGPHSLRLSQPGEPNHGAADAFLQHQHHQSSLLTDHHRYVSHASQLELIDRSLFAMAGPTIRDQPGVVAFLVASRHIVEKEEISARAALFRKFRLGCVGLQMRVLGKREEEERMTILKEEVLWCVLTGHPAWKKLTQELQRFREARK</sequence>
<organism evidence="12 13">
    <name type="scientific">Leishmania donovani</name>
    <dbReference type="NCBI Taxonomy" id="5661"/>
    <lineage>
        <taxon>Eukaryota</taxon>
        <taxon>Discoba</taxon>
        <taxon>Euglenozoa</taxon>
        <taxon>Kinetoplastea</taxon>
        <taxon>Metakinetoplastina</taxon>
        <taxon>Trypanosomatida</taxon>
        <taxon>Trypanosomatidae</taxon>
        <taxon>Leishmaniinae</taxon>
        <taxon>Leishmania</taxon>
    </lineage>
</organism>
<feature type="region of interest" description="Disordered" evidence="10">
    <location>
        <begin position="715"/>
        <end position="758"/>
    </location>
</feature>
<dbReference type="PANTHER" id="PTHR10762">
    <property type="entry name" value="DIPHTHAMIDE BIOSYNTHESIS PROTEIN"/>
    <property type="match status" value="1"/>
</dbReference>
<dbReference type="InterPro" id="IPR002893">
    <property type="entry name" value="Znf_MYND"/>
</dbReference>
<accession>A0A504Y3D6</accession>
<feature type="region of interest" description="Disordered" evidence="10">
    <location>
        <begin position="1079"/>
        <end position="1170"/>
    </location>
</feature>
<feature type="compositionally biased region" description="Basic residues" evidence="10">
    <location>
        <begin position="741"/>
        <end position="754"/>
    </location>
</feature>
<evidence type="ECO:0000256" key="1">
    <source>
        <dbReference type="ARBA" id="ARBA00001966"/>
    </source>
</evidence>
<dbReference type="Gene3D" id="3.40.50.11840">
    <property type="entry name" value="Diphthamide synthesis DPH1/DPH2 domain 1"/>
    <property type="match status" value="1"/>
</dbReference>
<dbReference type="PANTHER" id="PTHR10762:SF2">
    <property type="entry name" value="2-(3-AMINO-3-CARBOXYPROPYL)HISTIDINE SYNTHASE SUBUNIT 2"/>
    <property type="match status" value="1"/>
</dbReference>
<comment type="pathway">
    <text evidence="2">Protein modification; peptidyl-diphthamide biosynthesis.</text>
</comment>
<dbReference type="VEuPathDB" id="TriTrypDB:LDHU3_33.3640"/>
<dbReference type="VEuPathDB" id="TriTrypDB:LdBPK_332550.1"/>
<dbReference type="GO" id="GO:0008270">
    <property type="term" value="F:zinc ion binding"/>
    <property type="evidence" value="ECO:0007669"/>
    <property type="project" value="UniProtKB-KW"/>
</dbReference>
<name>A0A504Y3D6_LEIDO</name>
<evidence type="ECO:0000313" key="12">
    <source>
        <dbReference type="EMBL" id="TPP55443.1"/>
    </source>
</evidence>
<comment type="cofactor">
    <cofactor evidence="1">
        <name>[4Fe-4S] cluster</name>
        <dbReference type="ChEBI" id="CHEBI:49883"/>
    </cofactor>
</comment>
<feature type="compositionally biased region" description="Basic and acidic residues" evidence="10">
    <location>
        <begin position="1079"/>
        <end position="1089"/>
    </location>
</feature>
<evidence type="ECO:0000259" key="11">
    <source>
        <dbReference type="PROSITE" id="PS50865"/>
    </source>
</evidence>
<dbReference type="UniPathway" id="UPA00559"/>
<dbReference type="Pfam" id="PF01753">
    <property type="entry name" value="zf-MYND"/>
    <property type="match status" value="2"/>
</dbReference>
<feature type="domain" description="MYND-type" evidence="11">
    <location>
        <begin position="928"/>
        <end position="965"/>
    </location>
</feature>
<feature type="region of interest" description="Disordered" evidence="10">
    <location>
        <begin position="624"/>
        <end position="651"/>
    </location>
</feature>
<keyword evidence="5 9" id="KW-0863">Zinc-finger</keyword>
<dbReference type="Gene3D" id="6.10.140.2220">
    <property type="match status" value="1"/>
</dbReference>
<evidence type="ECO:0000256" key="6">
    <source>
        <dbReference type="ARBA" id="ARBA00022833"/>
    </source>
</evidence>
<dbReference type="VEuPathDB" id="TriTrypDB:LdCL_330032500"/>
<evidence type="ECO:0000256" key="7">
    <source>
        <dbReference type="ARBA" id="ARBA00023004"/>
    </source>
</evidence>
<dbReference type="Proteomes" id="UP000318821">
    <property type="component" value="Unassembled WGS sequence"/>
</dbReference>
<evidence type="ECO:0000256" key="4">
    <source>
        <dbReference type="ARBA" id="ARBA00022723"/>
    </source>
</evidence>
<dbReference type="SFLD" id="SFLDS00032">
    <property type="entry name" value="Radical_SAM_3-amino-3-carboxyp"/>
    <property type="match status" value="1"/>
</dbReference>
<evidence type="ECO:0000256" key="10">
    <source>
        <dbReference type="SAM" id="MobiDB-lite"/>
    </source>
</evidence>
<dbReference type="InterPro" id="IPR016435">
    <property type="entry name" value="DPH1/DPH2"/>
</dbReference>
<feature type="domain" description="MYND-type" evidence="11">
    <location>
        <begin position="979"/>
        <end position="1016"/>
    </location>
</feature>
<comment type="similarity">
    <text evidence="3">Belongs to the DPH1/DPH2 family. DPH2 subfamily.</text>
</comment>
<dbReference type="SUPFAM" id="SSF144232">
    <property type="entry name" value="HIT/MYND zinc finger-like"/>
    <property type="match status" value="1"/>
</dbReference>
<keyword evidence="7" id="KW-0408">Iron</keyword>
<dbReference type="Gene3D" id="3.40.50.11860">
    <property type="entry name" value="Diphthamide synthesis DPH1/DPH2 domain 3"/>
    <property type="match status" value="1"/>
</dbReference>
<evidence type="ECO:0000256" key="2">
    <source>
        <dbReference type="ARBA" id="ARBA00005156"/>
    </source>
</evidence>
<dbReference type="GO" id="GO:0090560">
    <property type="term" value="F:2-(3-amino-3-carboxypropyl)histidine synthase activity"/>
    <property type="evidence" value="ECO:0007669"/>
    <property type="project" value="InterPro"/>
</dbReference>
<evidence type="ECO:0000256" key="3">
    <source>
        <dbReference type="ARBA" id="ARBA00006179"/>
    </source>
</evidence>
<evidence type="ECO:0000256" key="9">
    <source>
        <dbReference type="PROSITE-ProRule" id="PRU00134"/>
    </source>
</evidence>
<dbReference type="FunFam" id="3.40.50.11860:FF:000001">
    <property type="entry name" value="2-(3-amino-3-carboxypropyl)histidine synthase subunit 2"/>
    <property type="match status" value="1"/>
</dbReference>
<keyword evidence="8" id="KW-0411">Iron-sulfur</keyword>
<dbReference type="GO" id="GO:0051536">
    <property type="term" value="F:iron-sulfur cluster binding"/>
    <property type="evidence" value="ECO:0007669"/>
    <property type="project" value="UniProtKB-KW"/>
</dbReference>
<dbReference type="Pfam" id="PF01866">
    <property type="entry name" value="Diphthamide_syn"/>
    <property type="match status" value="2"/>
</dbReference>
<evidence type="ECO:0000313" key="13">
    <source>
        <dbReference type="Proteomes" id="UP000318821"/>
    </source>
</evidence>
<dbReference type="PROSITE" id="PS50865">
    <property type="entry name" value="ZF_MYND_2"/>
    <property type="match status" value="2"/>
</dbReference>
<comment type="caution">
    <text evidence="12">The sequence shown here is derived from an EMBL/GenBank/DDBJ whole genome shotgun (WGS) entry which is preliminary data.</text>
</comment>
<gene>
    <name evidence="12" type="ORF">CGC20_10185</name>
</gene>
<keyword evidence="6" id="KW-0862">Zinc</keyword>
<dbReference type="VEuPathDB" id="TriTrypDB:LdBPK_332540.1"/>
<feature type="region of interest" description="Disordered" evidence="10">
    <location>
        <begin position="1223"/>
        <end position="1250"/>
    </location>
</feature>
<reference evidence="13" key="1">
    <citation type="submission" date="2019-02" db="EMBL/GenBank/DDBJ databases">
        <title>FDA dAtabase for Regulatory Grade micrObial Sequences (FDA-ARGOS): Supporting development and validation of Infectious Disease Dx tests.</title>
        <authorList>
            <person name="Duncan R."/>
            <person name="Fisher C."/>
            <person name="Tallon L."/>
            <person name="Sadzewicz L."/>
            <person name="Sengamalay N."/>
            <person name="Ott S."/>
            <person name="Godinez A."/>
            <person name="Nagaraj S."/>
            <person name="Vavikolanu K."/>
            <person name="Vyas G."/>
            <person name="Nadendla S."/>
            <person name="Aluvathingal J."/>
            <person name="Sichtig H."/>
        </authorList>
    </citation>
    <scope>NUCLEOTIDE SEQUENCE [LARGE SCALE GENOMIC DNA]</scope>
    <source>
        <strain evidence="13">FDAARGOS_360</strain>
    </source>
</reference>
<dbReference type="InterPro" id="IPR042265">
    <property type="entry name" value="DPH1/DPH2_3"/>
</dbReference>
<evidence type="ECO:0000256" key="8">
    <source>
        <dbReference type="ARBA" id="ARBA00023014"/>
    </source>
</evidence>
<keyword evidence="4" id="KW-0479">Metal-binding</keyword>
<dbReference type="VEuPathDB" id="TriTrypDB:LdCL_330032600"/>
<feature type="compositionally biased region" description="Low complexity" evidence="10">
    <location>
        <begin position="1103"/>
        <end position="1113"/>
    </location>
</feature>
<dbReference type="InterPro" id="IPR042263">
    <property type="entry name" value="DPH1/DPH2_1"/>
</dbReference>
<dbReference type="EMBL" id="RHLD01000006">
    <property type="protein sequence ID" value="TPP55443.1"/>
    <property type="molecule type" value="Genomic_DNA"/>
</dbReference>
<dbReference type="GO" id="GO:0017183">
    <property type="term" value="P:protein histidyl modification to diphthamide"/>
    <property type="evidence" value="ECO:0007669"/>
    <property type="project" value="UniProtKB-UniPathway"/>
</dbReference>
<protein>
    <submittedName>
        <fullName evidence="12">Diphthamide biosynthesis enzyme Dph1/Dph2 domain protein</fullName>
    </submittedName>
</protein>